<dbReference type="Gene3D" id="1.25.10.10">
    <property type="entry name" value="Leucine-rich Repeat Variant"/>
    <property type="match status" value="1"/>
</dbReference>
<dbReference type="InterPro" id="IPR016024">
    <property type="entry name" value="ARM-type_fold"/>
</dbReference>
<sequence>MYIECAIKSLANIAEGTIEHKKAVLYAGALEPLNELSKSSDPEISRLAQRAIYNLSNCKEELLPSSFLTSKM</sequence>
<dbReference type="SUPFAM" id="SSF48371">
    <property type="entry name" value="ARM repeat"/>
    <property type="match status" value="1"/>
</dbReference>
<dbReference type="AlphaFoldDB" id="A0A914PAF4"/>
<dbReference type="InterPro" id="IPR011989">
    <property type="entry name" value="ARM-like"/>
</dbReference>
<accession>A0A914PAF4</accession>
<protein>
    <submittedName>
        <fullName evidence="2">Uncharacterized protein</fullName>
    </submittedName>
</protein>
<keyword evidence="1" id="KW-1185">Reference proteome</keyword>
<proteinExistence type="predicted"/>
<evidence type="ECO:0000313" key="2">
    <source>
        <dbReference type="WBParaSite" id="PDA_v2.g14518.t1"/>
    </source>
</evidence>
<reference evidence="2" key="1">
    <citation type="submission" date="2022-11" db="UniProtKB">
        <authorList>
            <consortium name="WormBaseParasite"/>
        </authorList>
    </citation>
    <scope>IDENTIFICATION</scope>
</reference>
<dbReference type="WBParaSite" id="PDA_v2.g14518.t1">
    <property type="protein sequence ID" value="PDA_v2.g14518.t1"/>
    <property type="gene ID" value="PDA_v2.g14518"/>
</dbReference>
<name>A0A914PAF4_9BILA</name>
<evidence type="ECO:0000313" key="1">
    <source>
        <dbReference type="Proteomes" id="UP000887578"/>
    </source>
</evidence>
<dbReference type="Proteomes" id="UP000887578">
    <property type="component" value="Unplaced"/>
</dbReference>
<organism evidence="1 2">
    <name type="scientific">Panagrolaimus davidi</name>
    <dbReference type="NCBI Taxonomy" id="227884"/>
    <lineage>
        <taxon>Eukaryota</taxon>
        <taxon>Metazoa</taxon>
        <taxon>Ecdysozoa</taxon>
        <taxon>Nematoda</taxon>
        <taxon>Chromadorea</taxon>
        <taxon>Rhabditida</taxon>
        <taxon>Tylenchina</taxon>
        <taxon>Panagrolaimomorpha</taxon>
        <taxon>Panagrolaimoidea</taxon>
        <taxon>Panagrolaimidae</taxon>
        <taxon>Panagrolaimus</taxon>
    </lineage>
</organism>